<evidence type="ECO:0000256" key="1">
    <source>
        <dbReference type="ARBA" id="ARBA00001971"/>
    </source>
</evidence>
<feature type="binding site" description="axial binding residue" evidence="14">
    <location>
        <position position="440"/>
    </location>
    <ligand>
        <name>heme</name>
        <dbReference type="ChEBI" id="CHEBI:30413"/>
    </ligand>
    <ligandPart>
        <name>Fe</name>
        <dbReference type="ChEBI" id="CHEBI:18248"/>
    </ligandPart>
</feature>
<evidence type="ECO:0000256" key="4">
    <source>
        <dbReference type="ARBA" id="ARBA00004406"/>
    </source>
</evidence>
<dbReference type="GeneID" id="111357006"/>
<dbReference type="OrthoDB" id="1470350at2759"/>
<evidence type="ECO:0000256" key="12">
    <source>
        <dbReference type="ARBA" id="ARBA00023033"/>
    </source>
</evidence>
<organism evidence="16 17">
    <name type="scientific">Spodoptera litura</name>
    <name type="common">Asian cotton leafworm</name>
    <dbReference type="NCBI Taxonomy" id="69820"/>
    <lineage>
        <taxon>Eukaryota</taxon>
        <taxon>Metazoa</taxon>
        <taxon>Ecdysozoa</taxon>
        <taxon>Arthropoda</taxon>
        <taxon>Hexapoda</taxon>
        <taxon>Insecta</taxon>
        <taxon>Pterygota</taxon>
        <taxon>Neoptera</taxon>
        <taxon>Endopterygota</taxon>
        <taxon>Lepidoptera</taxon>
        <taxon>Glossata</taxon>
        <taxon>Ditrysia</taxon>
        <taxon>Noctuoidea</taxon>
        <taxon>Noctuidae</taxon>
        <taxon>Amphipyrinae</taxon>
        <taxon>Spodoptera</taxon>
    </lineage>
</organism>
<protein>
    <submittedName>
        <fullName evidence="17">Cytochrome P450 4d8-like</fullName>
    </submittedName>
</protein>
<comment type="similarity">
    <text evidence="5 15">Belongs to the cytochrome P450 family.</text>
</comment>
<comment type="function">
    <text evidence="2">May be involved in the metabolism of insect hormones and in the breakdown of synthetic insecticides.</text>
</comment>
<comment type="cofactor">
    <cofactor evidence="1 14">
        <name>heme</name>
        <dbReference type="ChEBI" id="CHEBI:30413"/>
    </cofactor>
</comment>
<dbReference type="GO" id="GO:0005506">
    <property type="term" value="F:iron ion binding"/>
    <property type="evidence" value="ECO:0007669"/>
    <property type="project" value="InterPro"/>
</dbReference>
<keyword evidence="9" id="KW-0492">Microsome</keyword>
<dbReference type="InterPro" id="IPR050196">
    <property type="entry name" value="Cytochrome_P450_Monoox"/>
</dbReference>
<dbReference type="GO" id="GO:0005789">
    <property type="term" value="C:endoplasmic reticulum membrane"/>
    <property type="evidence" value="ECO:0007669"/>
    <property type="project" value="UniProtKB-SubCell"/>
</dbReference>
<evidence type="ECO:0000313" key="16">
    <source>
        <dbReference type="Proteomes" id="UP000301870"/>
    </source>
</evidence>
<evidence type="ECO:0000256" key="14">
    <source>
        <dbReference type="PIRSR" id="PIRSR602401-1"/>
    </source>
</evidence>
<dbReference type="RefSeq" id="XP_022827265.1">
    <property type="nucleotide sequence ID" value="XM_022971497.1"/>
</dbReference>
<accession>A0A9J7IW70</accession>
<evidence type="ECO:0000256" key="13">
    <source>
        <dbReference type="ARBA" id="ARBA00023136"/>
    </source>
</evidence>
<dbReference type="PRINTS" id="PR00463">
    <property type="entry name" value="EP450I"/>
</dbReference>
<dbReference type="GO" id="GO:0016705">
    <property type="term" value="F:oxidoreductase activity, acting on paired donors, with incorporation or reduction of molecular oxygen"/>
    <property type="evidence" value="ECO:0007669"/>
    <property type="project" value="InterPro"/>
</dbReference>
<dbReference type="PROSITE" id="PS00086">
    <property type="entry name" value="CYTOCHROME_P450"/>
    <property type="match status" value="1"/>
</dbReference>
<dbReference type="InterPro" id="IPR017972">
    <property type="entry name" value="Cyt_P450_CS"/>
</dbReference>
<dbReference type="SUPFAM" id="SSF48264">
    <property type="entry name" value="Cytochrome P450"/>
    <property type="match status" value="1"/>
</dbReference>
<evidence type="ECO:0000256" key="11">
    <source>
        <dbReference type="ARBA" id="ARBA00023004"/>
    </source>
</evidence>
<evidence type="ECO:0000256" key="6">
    <source>
        <dbReference type="ARBA" id="ARBA00022617"/>
    </source>
</evidence>
<dbReference type="GO" id="GO:0020037">
    <property type="term" value="F:heme binding"/>
    <property type="evidence" value="ECO:0007669"/>
    <property type="project" value="InterPro"/>
</dbReference>
<dbReference type="InterPro" id="IPR002401">
    <property type="entry name" value="Cyt_P450_E_grp-I"/>
</dbReference>
<dbReference type="PRINTS" id="PR00385">
    <property type="entry name" value="P450"/>
</dbReference>
<keyword evidence="13" id="KW-0472">Membrane</keyword>
<name>A0A9J7IW70_SPOLT</name>
<dbReference type="KEGG" id="sliu:111357006"/>
<dbReference type="GO" id="GO:0004497">
    <property type="term" value="F:monooxygenase activity"/>
    <property type="evidence" value="ECO:0007669"/>
    <property type="project" value="UniProtKB-KW"/>
</dbReference>
<keyword evidence="10 15" id="KW-0560">Oxidoreductase</keyword>
<gene>
    <name evidence="17" type="primary">LOC111357006</name>
</gene>
<dbReference type="AlphaFoldDB" id="A0A9J7IW70"/>
<keyword evidence="16" id="KW-1185">Reference proteome</keyword>
<evidence type="ECO:0000256" key="5">
    <source>
        <dbReference type="ARBA" id="ARBA00010617"/>
    </source>
</evidence>
<reference evidence="17" key="1">
    <citation type="submission" date="2025-08" db="UniProtKB">
        <authorList>
            <consortium name="RefSeq"/>
        </authorList>
    </citation>
    <scope>IDENTIFICATION</scope>
    <source>
        <strain evidence="17">Ishihara</strain>
        <tissue evidence="17">Whole body</tissue>
    </source>
</reference>
<dbReference type="Gene3D" id="1.10.630.10">
    <property type="entry name" value="Cytochrome P450"/>
    <property type="match status" value="1"/>
</dbReference>
<evidence type="ECO:0000256" key="7">
    <source>
        <dbReference type="ARBA" id="ARBA00022723"/>
    </source>
</evidence>
<keyword evidence="6 14" id="KW-0349">Heme</keyword>
<dbReference type="InterPro" id="IPR036396">
    <property type="entry name" value="Cyt_P450_sf"/>
</dbReference>
<dbReference type="Pfam" id="PF00067">
    <property type="entry name" value="p450"/>
    <property type="match status" value="1"/>
</dbReference>
<evidence type="ECO:0000256" key="8">
    <source>
        <dbReference type="ARBA" id="ARBA00022824"/>
    </source>
</evidence>
<evidence type="ECO:0000256" key="9">
    <source>
        <dbReference type="ARBA" id="ARBA00022848"/>
    </source>
</evidence>
<dbReference type="Proteomes" id="UP000301870">
    <property type="component" value="Chromosome 24"/>
</dbReference>
<dbReference type="InterPro" id="IPR001128">
    <property type="entry name" value="Cyt_P450"/>
</dbReference>
<keyword evidence="7 14" id="KW-0479">Metal-binding</keyword>
<sequence>MYVALGLVLLCFVVLAVWTTWFRQRLDAPPMMPGLLPIIGHAHALIGDRKHYWKFIQNINATSFERGGAIEFWMVYMRYYILTDPDDCLTLSNTCFNKPYVYDFAKDFLNNGFVTADASIWKAHRKLLNPSFNQQVIYTFIDEINLQARNLVLSLKNELGRKPFDVRPYFISFTVSTAIRSSLGLEAEDQKNVDRKYCETIDDLFALYCDRTQKVWLHIDWVFNLSEMKRKQDKLTNSLKNIICPIIQKRKAEIMTKIETSSFENKSGKFEPILDQMLQMANEQNGFTDEIIREHLDTFIAASYDTTSSSMVFTMLAIASYPEIQNRIYNEIQEVLPNKDDDFSKQDLQKLVYLEAVIKESLRLYSIIPVVARKVEVDVKLKNYTLRANSTCIIGLYALHRHPLWGPDVNEFKPERWLDPSRLPTNPNLFAPFSIGKRNCIGKTFGMLMMKIALAHIVRQYHISGSIHNIECEFDIILKPVSGHQIGLKLRS</sequence>
<keyword evidence="8" id="KW-0256">Endoplasmic reticulum</keyword>
<dbReference type="PANTHER" id="PTHR24291">
    <property type="entry name" value="CYTOCHROME P450 FAMILY 4"/>
    <property type="match status" value="1"/>
</dbReference>
<keyword evidence="12 15" id="KW-0503">Monooxygenase</keyword>
<evidence type="ECO:0000256" key="15">
    <source>
        <dbReference type="RuleBase" id="RU000461"/>
    </source>
</evidence>
<proteinExistence type="inferred from homology"/>
<keyword evidence="11 14" id="KW-0408">Iron</keyword>
<dbReference type="PANTHER" id="PTHR24291:SF189">
    <property type="entry name" value="CYTOCHROME P450 4C3-RELATED"/>
    <property type="match status" value="1"/>
</dbReference>
<evidence type="ECO:0000256" key="2">
    <source>
        <dbReference type="ARBA" id="ARBA00003690"/>
    </source>
</evidence>
<evidence type="ECO:0000256" key="10">
    <source>
        <dbReference type="ARBA" id="ARBA00023002"/>
    </source>
</evidence>
<evidence type="ECO:0000256" key="3">
    <source>
        <dbReference type="ARBA" id="ARBA00004174"/>
    </source>
</evidence>
<comment type="subcellular location">
    <subcellularLocation>
        <location evidence="4">Endoplasmic reticulum membrane</location>
        <topology evidence="4">Peripheral membrane protein</topology>
    </subcellularLocation>
    <subcellularLocation>
        <location evidence="3">Microsome membrane</location>
        <topology evidence="3">Peripheral membrane protein</topology>
    </subcellularLocation>
</comment>
<evidence type="ECO:0000313" key="17">
    <source>
        <dbReference type="RefSeq" id="XP_022827265.1"/>
    </source>
</evidence>